<feature type="signal peptide" evidence="1">
    <location>
        <begin position="1"/>
        <end position="31"/>
    </location>
</feature>
<dbReference type="Proteomes" id="UP000308705">
    <property type="component" value="Unassembled WGS sequence"/>
</dbReference>
<evidence type="ECO:0000313" key="2">
    <source>
        <dbReference type="EMBL" id="TKK84883.1"/>
    </source>
</evidence>
<accession>A0A4V5UYU2</accession>
<dbReference type="EMBL" id="SZQA01000032">
    <property type="protein sequence ID" value="TKK84883.1"/>
    <property type="molecule type" value="Genomic_DNA"/>
</dbReference>
<feature type="chain" id="PRO_5039451537" evidence="1">
    <location>
        <begin position="32"/>
        <end position="378"/>
    </location>
</feature>
<dbReference type="OrthoDB" id="3454650at2"/>
<keyword evidence="3" id="KW-1185">Reference proteome</keyword>
<comment type="caution">
    <text evidence="2">The sequence shown here is derived from an EMBL/GenBank/DDBJ whole genome shotgun (WGS) entry which is preliminary data.</text>
</comment>
<dbReference type="RefSeq" id="WP_137250146.1">
    <property type="nucleotide sequence ID" value="NZ_SZQA01000032.1"/>
</dbReference>
<reference evidence="2 3" key="1">
    <citation type="submission" date="2019-04" db="EMBL/GenBank/DDBJ databases">
        <title>Herbidospora sp. NEAU-GS14.nov., a novel actinomycete isolated from soil.</title>
        <authorList>
            <person name="Han L."/>
        </authorList>
    </citation>
    <scope>NUCLEOTIDE SEQUENCE [LARGE SCALE GENOMIC DNA]</scope>
    <source>
        <strain evidence="2 3">NEAU-GS14</strain>
    </source>
</reference>
<name>A0A4V5UYU2_9ACTN</name>
<evidence type="ECO:0000256" key="1">
    <source>
        <dbReference type="SAM" id="SignalP"/>
    </source>
</evidence>
<organism evidence="2 3">
    <name type="scientific">Herbidospora galbida</name>
    <dbReference type="NCBI Taxonomy" id="2575442"/>
    <lineage>
        <taxon>Bacteria</taxon>
        <taxon>Bacillati</taxon>
        <taxon>Actinomycetota</taxon>
        <taxon>Actinomycetes</taxon>
        <taxon>Streptosporangiales</taxon>
        <taxon>Streptosporangiaceae</taxon>
        <taxon>Herbidospora</taxon>
    </lineage>
</organism>
<dbReference type="AlphaFoldDB" id="A0A4V5UYU2"/>
<evidence type="ECO:0000313" key="3">
    <source>
        <dbReference type="Proteomes" id="UP000308705"/>
    </source>
</evidence>
<sequence>MPRRLMRCAVPLCVFLAGLLAGQLPLAPSLAHVSTASAWSATVPEEVVRQASSARLGRDAALADVSGVSGTAVWAVGQTGLWDVWRNRGIVTRWNGASWAEVPTRGDATGAGPLRSVSAVSDNEVWVVGDGHDGVPYVGRGGGSGIDRVVVPQVRAGDWLRAVAAEPGKAVIVGSRGGRVLVVTSGPAWKVHEGPDGVLHGVALHGKDGWAVGNNGDEPLILRMAGGAWKPVSLPGIEGGYLRDVYITSARRAVAVGGVFTEDGTTVPLILRWDGKKWQRETLPDGEAELYGVTGDGKGGYWASGYDAERPGEAFLLRYTDKKWKPLRGDAGAGDRSVRLQSVVRADDVTMAVGHVLADDHYSDLVETFGPVADSPVR</sequence>
<proteinExistence type="predicted"/>
<keyword evidence="1" id="KW-0732">Signal</keyword>
<protein>
    <submittedName>
        <fullName evidence="2">Uncharacterized protein</fullName>
    </submittedName>
</protein>
<dbReference type="SUPFAM" id="SSF101898">
    <property type="entry name" value="NHL repeat"/>
    <property type="match status" value="1"/>
</dbReference>
<gene>
    <name evidence="2" type="ORF">FDA94_28485</name>
</gene>